<keyword evidence="2" id="KW-0472">Membrane</keyword>
<keyword evidence="2" id="KW-0812">Transmembrane</keyword>
<accession>A0A261GAX2</accession>
<name>A0A261GAX2_9BIFI</name>
<feature type="chain" id="PRO_5044571825" evidence="3">
    <location>
        <begin position="28"/>
        <end position="180"/>
    </location>
</feature>
<keyword evidence="3" id="KW-0732">Signal</keyword>
<keyword evidence="2" id="KW-1133">Transmembrane helix</keyword>
<dbReference type="EMBL" id="CP062938">
    <property type="protein sequence ID" value="QOL32698.1"/>
    <property type="molecule type" value="Genomic_DNA"/>
</dbReference>
<dbReference type="OrthoDB" id="3240234at2"/>
<feature type="signal peptide" evidence="3">
    <location>
        <begin position="1"/>
        <end position="27"/>
    </location>
</feature>
<organism evidence="4 6">
    <name type="scientific">Bifidobacterium eulemuris</name>
    <dbReference type="NCBI Taxonomy" id="1765219"/>
    <lineage>
        <taxon>Bacteria</taxon>
        <taxon>Bacillati</taxon>
        <taxon>Actinomycetota</taxon>
        <taxon>Actinomycetes</taxon>
        <taxon>Bifidobacteriales</taxon>
        <taxon>Bifidobacteriaceae</taxon>
        <taxon>Bifidobacterium</taxon>
    </lineage>
</organism>
<feature type="compositionally biased region" description="Polar residues" evidence="1">
    <location>
        <begin position="114"/>
        <end position="133"/>
    </location>
</feature>
<reference evidence="4 6" key="1">
    <citation type="journal article" date="2017" name="BMC Genomics">
        <title>Comparative genomic and phylogenomic analyses of the Bifidobacteriaceae family.</title>
        <authorList>
            <person name="Lugli G.A."/>
            <person name="Milani C."/>
            <person name="Turroni F."/>
            <person name="Duranti S."/>
            <person name="Mancabelli L."/>
            <person name="Mangifesta M."/>
            <person name="Ferrario C."/>
            <person name="Modesto M."/>
            <person name="Mattarelli P."/>
            <person name="Jiri K."/>
            <person name="van Sinderen D."/>
            <person name="Ventura M."/>
        </authorList>
    </citation>
    <scope>NUCLEOTIDE SEQUENCE [LARGE SCALE GENOMIC DNA]</scope>
    <source>
        <strain evidence="4 6">DSM 100216</strain>
    </source>
</reference>
<evidence type="ECO:0000313" key="5">
    <source>
        <dbReference type="EMBL" id="QOL32698.1"/>
    </source>
</evidence>
<feature type="compositionally biased region" description="Low complexity" evidence="1">
    <location>
        <begin position="135"/>
        <end position="144"/>
    </location>
</feature>
<evidence type="ECO:0000256" key="2">
    <source>
        <dbReference type="SAM" id="Phobius"/>
    </source>
</evidence>
<feature type="region of interest" description="Disordered" evidence="1">
    <location>
        <begin position="114"/>
        <end position="144"/>
    </location>
</feature>
<dbReference type="KEGG" id="beu:BE0216_09805"/>
<reference evidence="5 7" key="2">
    <citation type="submission" date="2020-10" db="EMBL/GenBank/DDBJ databases">
        <title>Genome sequencing of Bifidobacterium eulemuris_DSMZ_100216.</title>
        <authorList>
            <person name="Kim J."/>
        </authorList>
    </citation>
    <scope>NUCLEOTIDE SEQUENCE [LARGE SCALE GENOMIC DNA]</scope>
    <source>
        <strain evidence="5 7">DSM 100216</strain>
    </source>
</reference>
<dbReference type="Proteomes" id="UP000216057">
    <property type="component" value="Unassembled WGS sequence"/>
</dbReference>
<dbReference type="EMBL" id="MWWZ01000005">
    <property type="protein sequence ID" value="OZG68569.1"/>
    <property type="molecule type" value="Genomic_DNA"/>
</dbReference>
<proteinExistence type="predicted"/>
<gene>
    <name evidence="5" type="ORF">BE0216_09805</name>
    <name evidence="4" type="ORF">BEUL_0879</name>
</gene>
<feature type="transmembrane region" description="Helical" evidence="2">
    <location>
        <begin position="154"/>
        <end position="174"/>
    </location>
</feature>
<dbReference type="RefSeq" id="WP_094636508.1">
    <property type="nucleotide sequence ID" value="NZ_CP062938.1"/>
</dbReference>
<dbReference type="Proteomes" id="UP000593943">
    <property type="component" value="Chromosome"/>
</dbReference>
<keyword evidence="7" id="KW-1185">Reference proteome</keyword>
<evidence type="ECO:0000313" key="7">
    <source>
        <dbReference type="Proteomes" id="UP000593943"/>
    </source>
</evidence>
<evidence type="ECO:0000313" key="4">
    <source>
        <dbReference type="EMBL" id="OZG68569.1"/>
    </source>
</evidence>
<dbReference type="AlphaFoldDB" id="A0A261GAX2"/>
<evidence type="ECO:0000256" key="1">
    <source>
        <dbReference type="SAM" id="MobiDB-lite"/>
    </source>
</evidence>
<evidence type="ECO:0000256" key="3">
    <source>
        <dbReference type="SAM" id="SignalP"/>
    </source>
</evidence>
<evidence type="ECO:0000313" key="6">
    <source>
        <dbReference type="Proteomes" id="UP000216057"/>
    </source>
</evidence>
<sequence>MKKKIVALFATIAAVLGFGFATGTAMAVENYSTTGTISGNTVTASAPAGTFAANESVDVTYDTTYVSDVVAIAVKTVNAKADGSLTLKYILTDAGLEKADNGGFTISAVGKTSGSSFSATVKTGDNTPATGAPSNGASNNATGTKTTANTGASVAPYGVAIVLMAAAGVALFAVRKKATR</sequence>
<protein>
    <submittedName>
        <fullName evidence="4">Uncharacterized protein</fullName>
    </submittedName>
</protein>